<protein>
    <submittedName>
        <fullName evidence="5">4'-phosphopantetheinyl transferase EntD</fullName>
    </submittedName>
</protein>
<keyword evidence="2" id="KW-0460">Magnesium</keyword>
<evidence type="ECO:0000256" key="1">
    <source>
        <dbReference type="PIRSR" id="PIRSR603542-1"/>
    </source>
</evidence>
<dbReference type="GO" id="GO:0005886">
    <property type="term" value="C:plasma membrane"/>
    <property type="evidence" value="ECO:0007669"/>
    <property type="project" value="TreeGrafter"/>
</dbReference>
<dbReference type="GO" id="GO:0009366">
    <property type="term" value="C:enterobactin synthetase complex"/>
    <property type="evidence" value="ECO:0007669"/>
    <property type="project" value="InterPro"/>
</dbReference>
<evidence type="ECO:0000259" key="4">
    <source>
        <dbReference type="Pfam" id="PF17837"/>
    </source>
</evidence>
<feature type="binding site" evidence="1">
    <location>
        <position position="251"/>
    </location>
    <ligand>
        <name>CoA</name>
        <dbReference type="ChEBI" id="CHEBI:57287"/>
    </ligand>
</feature>
<organism evidence="5 6">
    <name type="scientific">Streptomyces griseoloalbus</name>
    <dbReference type="NCBI Taxonomy" id="67303"/>
    <lineage>
        <taxon>Bacteria</taxon>
        <taxon>Bacillati</taxon>
        <taxon>Actinomycetota</taxon>
        <taxon>Actinomycetes</taxon>
        <taxon>Kitasatosporales</taxon>
        <taxon>Streptomycetaceae</taxon>
        <taxon>Streptomyces</taxon>
    </lineage>
</organism>
<sequence length="355" mass="35155">MGPPADGPAPGTGTAGADGPAARTAPAPGTHTADTSLATDGTAAPPPARAIAVTGTDTAGADPAPDGPATRASVPGPALSGAGLPLPGASPDRGYPPARAPSGSARPRGDVRVGRGGGDGHGHGAGLAPVAAPGVPDRLGVDVLLRQRPRLAAVGLGLGVAAVSEPFLTPAGPAETSAAASMPPQRRQEFLAGRCAARRALRTVGLDCGEIPRAGRLPVFPPGRAASISHSAGVAVAVARAPGRDTPLGCDLELRPLPPGAVRLVLREDEEGLLNAGPWSVTALFSAKEAAWKALHGPDGTRAAGSSGSLRDLRARPSGEGLRIELRTGPARAVRVRVVPVGWGVFSYVTGWSAA</sequence>
<dbReference type="InterPro" id="IPR041354">
    <property type="entry name" value="4PPT_N"/>
</dbReference>
<dbReference type="PRINTS" id="PR01399">
    <property type="entry name" value="ENTSNTHTASED"/>
</dbReference>
<feature type="binding site" evidence="1">
    <location>
        <begin position="229"/>
        <end position="230"/>
    </location>
    <ligand>
        <name>CoA</name>
        <dbReference type="ChEBI" id="CHEBI:57287"/>
    </ligand>
</feature>
<feature type="domain" description="4'-phosphopantetheinyl transferase N-terminal" evidence="4">
    <location>
        <begin position="177"/>
        <end position="239"/>
    </location>
</feature>
<feature type="binding site" evidence="2">
    <location>
        <position position="251"/>
    </location>
    <ligand>
        <name>Mg(2+)</name>
        <dbReference type="ChEBI" id="CHEBI:18420"/>
    </ligand>
</feature>
<name>A0A7W8BME1_9ACTN</name>
<feature type="compositionally biased region" description="Low complexity" evidence="3">
    <location>
        <begin position="96"/>
        <end position="106"/>
    </location>
</feature>
<comment type="caution">
    <text evidence="5">The sequence shown here is derived from an EMBL/GenBank/DDBJ whole genome shotgun (WGS) entry which is preliminary data.</text>
</comment>
<dbReference type="PANTHER" id="PTHR38096:SF1">
    <property type="entry name" value="ENTEROBACTIN SYNTHASE COMPONENT D"/>
    <property type="match status" value="1"/>
</dbReference>
<dbReference type="GO" id="GO:0009239">
    <property type="term" value="P:enterobactin biosynthetic process"/>
    <property type="evidence" value="ECO:0007669"/>
    <property type="project" value="InterPro"/>
</dbReference>
<feature type="binding site" evidence="1">
    <location>
        <position position="186"/>
    </location>
    <ligand>
        <name>CoA</name>
        <dbReference type="ChEBI" id="CHEBI:57287"/>
    </ligand>
</feature>
<feature type="compositionally biased region" description="Low complexity" evidence="3">
    <location>
        <begin position="8"/>
        <end position="33"/>
    </location>
</feature>
<comment type="cofactor">
    <cofactor evidence="2">
        <name>Mg(2+)</name>
        <dbReference type="ChEBI" id="CHEBI:18420"/>
    </cofactor>
</comment>
<feature type="binding site" evidence="1">
    <location>
        <position position="289"/>
    </location>
    <ligand>
        <name>CoA</name>
        <dbReference type="ChEBI" id="CHEBI:57287"/>
    </ligand>
</feature>
<proteinExistence type="predicted"/>
<keyword evidence="6" id="KW-1185">Reference proteome</keyword>
<evidence type="ECO:0000313" key="5">
    <source>
        <dbReference type="EMBL" id="MBB5125547.1"/>
    </source>
</evidence>
<feature type="binding site" evidence="1">
    <location>
        <position position="293"/>
    </location>
    <ligand>
        <name>CoA</name>
        <dbReference type="ChEBI" id="CHEBI:57287"/>
    </ligand>
</feature>
<evidence type="ECO:0000313" key="6">
    <source>
        <dbReference type="Proteomes" id="UP000568022"/>
    </source>
</evidence>
<dbReference type="AlphaFoldDB" id="A0A7W8BME1"/>
<gene>
    <name evidence="5" type="ORF">FHS32_002279</name>
</gene>
<feature type="region of interest" description="Disordered" evidence="3">
    <location>
        <begin position="1"/>
        <end position="131"/>
    </location>
</feature>
<dbReference type="GO" id="GO:0046872">
    <property type="term" value="F:metal ion binding"/>
    <property type="evidence" value="ECO:0007669"/>
    <property type="project" value="UniProtKB-KW"/>
</dbReference>
<evidence type="ECO:0000256" key="2">
    <source>
        <dbReference type="PIRSR" id="PIRSR603542-2"/>
    </source>
</evidence>
<keyword evidence="2" id="KW-0479">Metal-binding</keyword>
<accession>A0A7W8BME1</accession>
<feature type="binding site" evidence="1">
    <location>
        <position position="194"/>
    </location>
    <ligand>
        <name>CoA</name>
        <dbReference type="ChEBI" id="CHEBI:57287"/>
    </ligand>
</feature>
<feature type="compositionally biased region" description="Low complexity" evidence="3">
    <location>
        <begin position="54"/>
        <end position="70"/>
    </location>
</feature>
<keyword evidence="5" id="KW-0808">Transferase</keyword>
<dbReference type="GO" id="GO:0008897">
    <property type="term" value="F:holo-[acyl-carrier-protein] synthase activity"/>
    <property type="evidence" value="ECO:0007669"/>
    <property type="project" value="TreeGrafter"/>
</dbReference>
<dbReference type="PANTHER" id="PTHR38096">
    <property type="entry name" value="ENTEROBACTIN SYNTHASE COMPONENT D"/>
    <property type="match status" value="1"/>
</dbReference>
<evidence type="ECO:0000256" key="3">
    <source>
        <dbReference type="SAM" id="MobiDB-lite"/>
    </source>
</evidence>
<dbReference type="Pfam" id="PF17837">
    <property type="entry name" value="4PPT_N"/>
    <property type="match status" value="1"/>
</dbReference>
<reference evidence="5 6" key="1">
    <citation type="submission" date="2020-08" db="EMBL/GenBank/DDBJ databases">
        <title>Genomic Encyclopedia of Type Strains, Phase III (KMG-III): the genomes of soil and plant-associated and newly described type strains.</title>
        <authorList>
            <person name="Whitman W."/>
        </authorList>
    </citation>
    <scope>NUCLEOTIDE SEQUENCE [LARGE SCALE GENOMIC DNA]</scope>
    <source>
        <strain evidence="5 6">CECT 3226</strain>
    </source>
</reference>
<dbReference type="Proteomes" id="UP000568022">
    <property type="component" value="Unassembled WGS sequence"/>
</dbReference>
<feature type="compositionally biased region" description="Basic and acidic residues" evidence="3">
    <location>
        <begin position="107"/>
        <end position="122"/>
    </location>
</feature>
<feature type="binding site" evidence="2">
    <location>
        <position position="253"/>
    </location>
    <ligand>
        <name>Mg(2+)</name>
        <dbReference type="ChEBI" id="CHEBI:18420"/>
    </ligand>
</feature>
<dbReference type="InterPro" id="IPR003542">
    <property type="entry name" value="Enbac_synth_compD-like"/>
</dbReference>
<dbReference type="EMBL" id="JACHJE010000004">
    <property type="protein sequence ID" value="MBB5125547.1"/>
    <property type="molecule type" value="Genomic_DNA"/>
</dbReference>